<feature type="transmembrane region" description="Helical" evidence="2">
    <location>
        <begin position="187"/>
        <end position="208"/>
    </location>
</feature>
<feature type="transmembrane region" description="Helical" evidence="2">
    <location>
        <begin position="384"/>
        <end position="404"/>
    </location>
</feature>
<feature type="compositionally biased region" description="Pro residues" evidence="1">
    <location>
        <begin position="1"/>
        <end position="13"/>
    </location>
</feature>
<keyword evidence="2" id="KW-0472">Membrane</keyword>
<name>A0ABV6RGS5_9MICO</name>
<accession>A0ABV6RGS5</accession>
<evidence type="ECO:0000313" key="3">
    <source>
        <dbReference type="EMBL" id="MFC0676181.1"/>
    </source>
</evidence>
<gene>
    <name evidence="3" type="ORF">ACFFF6_19720</name>
</gene>
<dbReference type="PANTHER" id="PTHR43471">
    <property type="entry name" value="ABC TRANSPORTER PERMEASE"/>
    <property type="match status" value="1"/>
</dbReference>
<keyword evidence="4" id="KW-1185">Reference proteome</keyword>
<feature type="region of interest" description="Disordered" evidence="1">
    <location>
        <begin position="1"/>
        <end position="32"/>
    </location>
</feature>
<organism evidence="3 4">
    <name type="scientific">Brachybacterium hainanense</name>
    <dbReference type="NCBI Taxonomy" id="1541174"/>
    <lineage>
        <taxon>Bacteria</taxon>
        <taxon>Bacillati</taxon>
        <taxon>Actinomycetota</taxon>
        <taxon>Actinomycetes</taxon>
        <taxon>Micrococcales</taxon>
        <taxon>Dermabacteraceae</taxon>
        <taxon>Brachybacterium</taxon>
    </lineage>
</organism>
<feature type="transmembrane region" description="Helical" evidence="2">
    <location>
        <begin position="145"/>
        <end position="167"/>
    </location>
</feature>
<feature type="transmembrane region" description="Helical" evidence="2">
    <location>
        <begin position="101"/>
        <end position="124"/>
    </location>
</feature>
<keyword evidence="2" id="KW-0812">Transmembrane</keyword>
<evidence type="ECO:0000256" key="1">
    <source>
        <dbReference type="SAM" id="MobiDB-lite"/>
    </source>
</evidence>
<feature type="transmembrane region" description="Helical" evidence="2">
    <location>
        <begin position="59"/>
        <end position="81"/>
    </location>
</feature>
<dbReference type="Pfam" id="PF12679">
    <property type="entry name" value="ABC2_membrane_2"/>
    <property type="match status" value="1"/>
</dbReference>
<evidence type="ECO:0000256" key="2">
    <source>
        <dbReference type="SAM" id="Phobius"/>
    </source>
</evidence>
<dbReference type="RefSeq" id="WP_376983232.1">
    <property type="nucleotide sequence ID" value="NZ_JBHLSV010000046.1"/>
</dbReference>
<dbReference type="EMBL" id="JBHLSV010000046">
    <property type="protein sequence ID" value="MFC0676181.1"/>
    <property type="molecule type" value="Genomic_DNA"/>
</dbReference>
<comment type="caution">
    <text evidence="3">The sequence shown here is derived from an EMBL/GenBank/DDBJ whole genome shotgun (WGS) entry which is preliminary data.</text>
</comment>
<feature type="transmembrane region" description="Helical" evidence="2">
    <location>
        <begin position="220"/>
        <end position="240"/>
    </location>
</feature>
<proteinExistence type="predicted"/>
<sequence length="421" mass="44295">MSSGPVLPPPPPAGSDASAAVPPEPRPSTAGASTWRLRPHALWLVASLELRQRVRSKRWYIALGIWFVFLMGMSLLIFSSFTVFADGDASFFGDGGLLRTAGQLCASLSTLLLVFMLMLVLPALSAGSINGDRTAGTLATLQATLLSPAEIVVGKILAGWLVGLAFLGTAMPSVAPSMLLGGSSILYLLRIVLMIGVLSLLVTAFGVGMSSLLARQLGSVVLTYLGVIGTMVILPVIWGASLPMLTVPSTQTQYFQTPYEGDWIELGPGAGGGGPALTLEDGEQAPREGEWVCVSWGEDMSTTVHSEFTAPLLWMNPFVLVAETAPALPQDLLGEGDAPLDLLAYLKSGVRWASNPQADVFRVQCEPGIPGYPEGVSGAMPWPVWPMGLAAWTLVGGGASVLAITRLRVPMRRISAGTRIA</sequence>
<keyword evidence="2" id="KW-1133">Transmembrane helix</keyword>
<protein>
    <submittedName>
        <fullName evidence="3">ABC transporter permease</fullName>
    </submittedName>
</protein>
<dbReference type="Proteomes" id="UP001589793">
    <property type="component" value="Unassembled WGS sequence"/>
</dbReference>
<reference evidence="3 4" key="1">
    <citation type="submission" date="2024-09" db="EMBL/GenBank/DDBJ databases">
        <authorList>
            <person name="Sun Q."/>
            <person name="Mori K."/>
        </authorList>
    </citation>
    <scope>NUCLEOTIDE SEQUENCE [LARGE SCALE GENOMIC DNA]</scope>
    <source>
        <strain evidence="3 4">CICC 10874</strain>
    </source>
</reference>
<evidence type="ECO:0000313" key="4">
    <source>
        <dbReference type="Proteomes" id="UP001589793"/>
    </source>
</evidence>